<comment type="caution">
    <text evidence="1">The sequence shown here is derived from an EMBL/GenBank/DDBJ whole genome shotgun (WGS) entry which is preliminary data.</text>
</comment>
<reference evidence="1 2" key="1">
    <citation type="submission" date="2019-12" db="EMBL/GenBank/DDBJ databases">
        <title>Whole genome shotgun sequence of Streptomyces tubercidicus NBRC 13090.</title>
        <authorList>
            <person name="Ichikawa N."/>
            <person name="Kimura A."/>
            <person name="Kitahashi Y."/>
            <person name="Komaki H."/>
            <person name="Tamura T."/>
        </authorList>
    </citation>
    <scope>NUCLEOTIDE SEQUENCE [LARGE SCALE GENOMIC DNA]</scope>
    <source>
        <strain evidence="1 2">NBRC 13090</strain>
    </source>
</reference>
<gene>
    <name evidence="1" type="ORF">Stube_10530</name>
</gene>
<dbReference type="AlphaFoldDB" id="A0A640ULG0"/>
<keyword evidence="2" id="KW-1185">Reference proteome</keyword>
<name>A0A640ULG0_9ACTN</name>
<accession>A0A640ULG0</accession>
<protein>
    <submittedName>
        <fullName evidence="1">Uncharacterized protein</fullName>
    </submittedName>
</protein>
<evidence type="ECO:0000313" key="2">
    <source>
        <dbReference type="Proteomes" id="UP000431826"/>
    </source>
</evidence>
<dbReference type="Proteomes" id="UP000431826">
    <property type="component" value="Unassembled WGS sequence"/>
</dbReference>
<sequence>MYAVSFGTSFATVASKAAAPRTAALWTVTERVVRTPIIVGPPFLPAAGMRLEEFVTARAEPRQWFVRTF</sequence>
<proteinExistence type="predicted"/>
<evidence type="ECO:0000313" key="1">
    <source>
        <dbReference type="EMBL" id="GFE36380.1"/>
    </source>
</evidence>
<organism evidence="1 2">
    <name type="scientific">Streptomyces tubercidicus</name>
    <dbReference type="NCBI Taxonomy" id="47759"/>
    <lineage>
        <taxon>Bacteria</taxon>
        <taxon>Bacillati</taxon>
        <taxon>Actinomycetota</taxon>
        <taxon>Actinomycetes</taxon>
        <taxon>Kitasatosporales</taxon>
        <taxon>Streptomycetaceae</taxon>
        <taxon>Streptomyces</taxon>
    </lineage>
</organism>
<dbReference type="EMBL" id="BLIR01000001">
    <property type="protein sequence ID" value="GFE36380.1"/>
    <property type="molecule type" value="Genomic_DNA"/>
</dbReference>